<dbReference type="InterPro" id="IPR022837">
    <property type="entry name" value="MsrQ-like"/>
</dbReference>
<keyword evidence="4 8" id="KW-0812">Transmembrane</keyword>
<evidence type="ECO:0000256" key="5">
    <source>
        <dbReference type="ARBA" id="ARBA00022989"/>
    </source>
</evidence>
<comment type="subunit">
    <text evidence="8">Heterodimer of a catalytic subunit (MsrP) and a heme-binding subunit (MsrQ).</text>
</comment>
<keyword evidence="8" id="KW-0249">Electron transport</keyword>
<dbReference type="EMBL" id="SRLE01000013">
    <property type="protein sequence ID" value="TGD71634.1"/>
    <property type="molecule type" value="Genomic_DNA"/>
</dbReference>
<keyword evidence="7 8" id="KW-0472">Membrane</keyword>
<feature type="transmembrane region" description="Helical" evidence="8">
    <location>
        <begin position="94"/>
        <end position="112"/>
    </location>
</feature>
<dbReference type="GO" id="GO:0005886">
    <property type="term" value="C:plasma membrane"/>
    <property type="evidence" value="ECO:0007669"/>
    <property type="project" value="UniProtKB-SubCell"/>
</dbReference>
<feature type="transmembrane region" description="Helical" evidence="8">
    <location>
        <begin position="132"/>
        <end position="149"/>
    </location>
</feature>
<organism evidence="10 11">
    <name type="scientific">Mangrovimicrobium sediminis</name>
    <dbReference type="NCBI Taxonomy" id="2562682"/>
    <lineage>
        <taxon>Bacteria</taxon>
        <taxon>Pseudomonadati</taxon>
        <taxon>Pseudomonadota</taxon>
        <taxon>Gammaproteobacteria</taxon>
        <taxon>Cellvibrionales</taxon>
        <taxon>Halieaceae</taxon>
        <taxon>Mangrovimicrobium</taxon>
    </lineage>
</organism>
<comment type="similarity">
    <text evidence="8">Belongs to the MsrQ family.</text>
</comment>
<comment type="cofactor">
    <cofactor evidence="8">
        <name>FMN</name>
        <dbReference type="ChEBI" id="CHEBI:58210"/>
    </cofactor>
    <text evidence="8">Binds 1 FMN per subunit.</text>
</comment>
<dbReference type="PANTHER" id="PTHR36964">
    <property type="entry name" value="PROTEIN-METHIONINE-SULFOXIDE REDUCTASE HEME-BINDING SUBUNIT MSRQ"/>
    <property type="match status" value="1"/>
</dbReference>
<dbReference type="GO" id="GO:0020037">
    <property type="term" value="F:heme binding"/>
    <property type="evidence" value="ECO:0007669"/>
    <property type="project" value="UniProtKB-UniRule"/>
</dbReference>
<dbReference type="PANTHER" id="PTHR36964:SF1">
    <property type="entry name" value="PROTEIN-METHIONINE-SULFOXIDE REDUCTASE HEME-BINDING SUBUNIT MSRQ"/>
    <property type="match status" value="1"/>
</dbReference>
<keyword evidence="11" id="KW-1185">Reference proteome</keyword>
<proteinExistence type="inferred from homology"/>
<evidence type="ECO:0000313" key="10">
    <source>
        <dbReference type="EMBL" id="TGD71634.1"/>
    </source>
</evidence>
<dbReference type="GO" id="GO:0016679">
    <property type="term" value="F:oxidoreductase activity, acting on diphenols and related substances as donors"/>
    <property type="evidence" value="ECO:0007669"/>
    <property type="project" value="TreeGrafter"/>
</dbReference>
<feature type="domain" description="Ferric oxidoreductase" evidence="9">
    <location>
        <begin position="27"/>
        <end position="141"/>
    </location>
</feature>
<dbReference type="OrthoDB" id="9788328at2"/>
<feature type="transmembrane region" description="Helical" evidence="8">
    <location>
        <begin position="30"/>
        <end position="47"/>
    </location>
</feature>
<sequence>MPFAWLLYGAFAGGLGPDPAKTVILQTGEWALRFLLLTLAVSPLRRISGWYWPMRLRRMLGLFAFFYACVHLASFCQFYTGWDAGRLLEELAERPYITVGALAWVLLLPLAITSTHAMQRRLGRNWRRLHRLVYPALLLACVHLAWQVRSDYGEALVYGVFAALLLGYRWFAGRRSRQ</sequence>
<evidence type="ECO:0000256" key="6">
    <source>
        <dbReference type="ARBA" id="ARBA00023004"/>
    </source>
</evidence>
<comment type="cofactor">
    <cofactor evidence="8">
        <name>heme b</name>
        <dbReference type="ChEBI" id="CHEBI:60344"/>
    </cofactor>
    <text evidence="8">Binds 1 heme b (iron(II)-protoporphyrin IX) group per subunit.</text>
</comment>
<reference evidence="10 11" key="1">
    <citation type="submission" date="2019-04" db="EMBL/GenBank/DDBJ databases">
        <title>Taxonomy of novel Haliea sp. from mangrove soil of West Coast of India.</title>
        <authorList>
            <person name="Verma A."/>
            <person name="Kumar P."/>
            <person name="Krishnamurthi S."/>
        </authorList>
    </citation>
    <scope>NUCLEOTIDE SEQUENCE [LARGE SCALE GENOMIC DNA]</scope>
    <source>
        <strain evidence="10 11">SAOS-164</strain>
    </source>
</reference>
<dbReference type="Pfam" id="PF01794">
    <property type="entry name" value="Ferric_reduct"/>
    <property type="match status" value="1"/>
</dbReference>
<keyword evidence="8" id="KW-0288">FMN</keyword>
<protein>
    <recommendedName>
        <fullName evidence="8">Protein-methionine-sulfoxide reductase heme-binding subunit MsrQ</fullName>
    </recommendedName>
    <alternativeName>
        <fullName evidence="8">Flavocytochrome MsrQ</fullName>
    </alternativeName>
</protein>
<comment type="subcellular location">
    <subcellularLocation>
        <location evidence="8">Cell membrane</location>
        <topology evidence="8">Multi-pass membrane protein</topology>
    </subcellularLocation>
    <subcellularLocation>
        <location evidence="1">Membrane</location>
        <topology evidence="1">Multi-pass membrane protein</topology>
    </subcellularLocation>
</comment>
<dbReference type="GO" id="GO:0030091">
    <property type="term" value="P:protein repair"/>
    <property type="evidence" value="ECO:0007669"/>
    <property type="project" value="UniProtKB-UniRule"/>
</dbReference>
<evidence type="ECO:0000256" key="2">
    <source>
        <dbReference type="ARBA" id="ARBA00022448"/>
    </source>
</evidence>
<keyword evidence="8" id="KW-0285">Flavoprotein</keyword>
<evidence type="ECO:0000256" key="7">
    <source>
        <dbReference type="ARBA" id="ARBA00023136"/>
    </source>
</evidence>
<keyword evidence="2 8" id="KW-0813">Transport</keyword>
<feature type="transmembrane region" description="Helical" evidence="8">
    <location>
        <begin position="155"/>
        <end position="172"/>
    </location>
</feature>
<dbReference type="HAMAP" id="MF_01207">
    <property type="entry name" value="MsrQ"/>
    <property type="match status" value="1"/>
</dbReference>
<evidence type="ECO:0000259" key="9">
    <source>
        <dbReference type="Pfam" id="PF01794"/>
    </source>
</evidence>
<comment type="caution">
    <text evidence="8">Lacks conserved residue(s) required for the propagation of feature annotation.</text>
</comment>
<comment type="function">
    <text evidence="8">Part of the MsrPQ system that repairs oxidized periplasmic proteins containing methionine sulfoxide residues (Met-O), using respiratory chain electrons. Thus protects these proteins from oxidative-stress damage caused by reactive species of oxygen and chlorine generated by the host defense mechanisms. MsrPQ is essential for the maintenance of envelope integrity under bleach stress, rescuing a wide series of structurally unrelated periplasmic proteins from methionine oxidation. MsrQ provides electrons for reduction to the reductase catalytic subunit MsrP, using the quinone pool of the respiratory chain.</text>
</comment>
<name>A0A4Z0LWP3_9GAMM</name>
<keyword evidence="5 8" id="KW-1133">Transmembrane helix</keyword>
<dbReference type="GO" id="GO:0009055">
    <property type="term" value="F:electron transfer activity"/>
    <property type="evidence" value="ECO:0007669"/>
    <property type="project" value="UniProtKB-UniRule"/>
</dbReference>
<evidence type="ECO:0000256" key="8">
    <source>
        <dbReference type="HAMAP-Rule" id="MF_01207"/>
    </source>
</evidence>
<evidence type="ECO:0000256" key="3">
    <source>
        <dbReference type="ARBA" id="ARBA00022617"/>
    </source>
</evidence>
<comment type="caution">
    <text evidence="10">The sequence shown here is derived from an EMBL/GenBank/DDBJ whole genome shotgun (WGS) entry which is preliminary data.</text>
</comment>
<evidence type="ECO:0000256" key="4">
    <source>
        <dbReference type="ARBA" id="ARBA00022692"/>
    </source>
</evidence>
<dbReference type="GO" id="GO:0046872">
    <property type="term" value="F:metal ion binding"/>
    <property type="evidence" value="ECO:0007669"/>
    <property type="project" value="UniProtKB-KW"/>
</dbReference>
<keyword evidence="8" id="KW-1003">Cell membrane</keyword>
<evidence type="ECO:0000313" key="11">
    <source>
        <dbReference type="Proteomes" id="UP000298050"/>
    </source>
</evidence>
<feature type="transmembrane region" description="Helical" evidence="8">
    <location>
        <begin position="59"/>
        <end position="82"/>
    </location>
</feature>
<gene>
    <name evidence="8" type="primary">msrQ</name>
    <name evidence="10" type="ORF">E4634_18450</name>
</gene>
<dbReference type="Proteomes" id="UP000298050">
    <property type="component" value="Unassembled WGS sequence"/>
</dbReference>
<keyword evidence="3 8" id="KW-0349">Heme</keyword>
<dbReference type="GO" id="GO:0010181">
    <property type="term" value="F:FMN binding"/>
    <property type="evidence" value="ECO:0007669"/>
    <property type="project" value="UniProtKB-UniRule"/>
</dbReference>
<accession>A0A4Z0LWP3</accession>
<dbReference type="AlphaFoldDB" id="A0A4Z0LWP3"/>
<keyword evidence="8" id="KW-0479">Metal-binding</keyword>
<evidence type="ECO:0000256" key="1">
    <source>
        <dbReference type="ARBA" id="ARBA00004141"/>
    </source>
</evidence>
<keyword evidence="6 8" id="KW-0408">Iron</keyword>
<dbReference type="InterPro" id="IPR013130">
    <property type="entry name" value="Fe3_Rdtase_TM_dom"/>
</dbReference>